<keyword evidence="6" id="KW-0694">RNA-binding</keyword>
<comment type="subcellular location">
    <subcellularLocation>
        <location evidence="6">Cytoplasm</location>
    </subcellularLocation>
</comment>
<reference evidence="8" key="1">
    <citation type="journal article" date="2022" name="G3 (Bethesda)">
        <title>High quality genome of the basidiomycete yeast Dioszegia hungarica PDD-24b-2 isolated from cloud water.</title>
        <authorList>
            <person name="Jarrige D."/>
            <person name="Haridas S."/>
            <person name="Bleykasten-Grosshans C."/>
            <person name="Joly M."/>
            <person name="Nadalig T."/>
            <person name="Sancelme M."/>
            <person name="Vuilleumier S."/>
            <person name="Grigoriev I.V."/>
            <person name="Amato P."/>
            <person name="Bringel F."/>
        </authorList>
    </citation>
    <scope>NUCLEOTIDE SEQUENCE</scope>
    <source>
        <strain evidence="8">PDD-24b-2</strain>
    </source>
</reference>
<dbReference type="GO" id="GO:0000049">
    <property type="term" value="F:tRNA binding"/>
    <property type="evidence" value="ECO:0007669"/>
    <property type="project" value="UniProtKB-KW"/>
</dbReference>
<feature type="region of interest" description="Disordered" evidence="7">
    <location>
        <begin position="148"/>
        <end position="233"/>
    </location>
</feature>
<proteinExistence type="inferred from homology"/>
<feature type="compositionally biased region" description="Basic and acidic residues" evidence="7">
    <location>
        <begin position="150"/>
        <end position="161"/>
    </location>
</feature>
<sequence>MRAVLQRVTRASVTVDGEVISEIGRGLLVLIGIDKNDQKSDSDILTKKILGAKLFEDPGDAWGSWKRSVKDIDGEVLCVSQFTLMAVFKGSKPDFHDAMPSTVSRDFYYNFLEDMRKTHKPDKIKDGKFGGMMDVSLLNDGPLTIILDSLDSRSGKPKPRDGQSTPASGVSGSATPAGDGAEEDQSPEAYKARAKAKADKRAANAKMFAERKAAEEAAKSAGGGAVGGAGAEA</sequence>
<feature type="compositionally biased region" description="Basic and acidic residues" evidence="7">
    <location>
        <begin position="196"/>
        <end position="218"/>
    </location>
</feature>
<dbReference type="InterPro" id="IPR003732">
    <property type="entry name" value="Daa-tRNA_deacyls_DTD"/>
</dbReference>
<comment type="caution">
    <text evidence="8">The sequence shown here is derived from an EMBL/GenBank/DDBJ whole genome shotgun (WGS) entry which is preliminary data.</text>
</comment>
<feature type="compositionally biased region" description="Gly residues" evidence="7">
    <location>
        <begin position="221"/>
        <end position="233"/>
    </location>
</feature>
<comment type="similarity">
    <text evidence="1 6">Belongs to the DTD family.</text>
</comment>
<dbReference type="EMBL" id="JAKWFO010000003">
    <property type="protein sequence ID" value="KAI9638365.1"/>
    <property type="molecule type" value="Genomic_DNA"/>
</dbReference>
<dbReference type="PANTHER" id="PTHR10472">
    <property type="entry name" value="D-TYROSYL-TRNA TYR DEACYLASE"/>
    <property type="match status" value="1"/>
</dbReference>
<evidence type="ECO:0000256" key="6">
    <source>
        <dbReference type="RuleBase" id="RU003470"/>
    </source>
</evidence>
<keyword evidence="6" id="KW-0378">Hydrolase</keyword>
<dbReference type="NCBIfam" id="TIGR00256">
    <property type="entry name" value="D-aminoacyl-tRNA deacylase"/>
    <property type="match status" value="1"/>
</dbReference>
<organism evidence="8 9">
    <name type="scientific">Dioszegia hungarica</name>
    <dbReference type="NCBI Taxonomy" id="4972"/>
    <lineage>
        <taxon>Eukaryota</taxon>
        <taxon>Fungi</taxon>
        <taxon>Dikarya</taxon>
        <taxon>Basidiomycota</taxon>
        <taxon>Agaricomycotina</taxon>
        <taxon>Tremellomycetes</taxon>
        <taxon>Tremellales</taxon>
        <taxon>Bulleribasidiaceae</taxon>
        <taxon>Dioszegia</taxon>
    </lineage>
</organism>
<comment type="catalytic activity">
    <reaction evidence="5">
        <text>a D-aminoacyl-tRNA + H2O = a tRNA + a D-alpha-amino acid + H(+)</text>
        <dbReference type="Rhea" id="RHEA:13953"/>
        <dbReference type="Rhea" id="RHEA-COMP:10123"/>
        <dbReference type="Rhea" id="RHEA-COMP:10124"/>
        <dbReference type="ChEBI" id="CHEBI:15377"/>
        <dbReference type="ChEBI" id="CHEBI:15378"/>
        <dbReference type="ChEBI" id="CHEBI:59871"/>
        <dbReference type="ChEBI" id="CHEBI:78442"/>
        <dbReference type="ChEBI" id="CHEBI:79333"/>
        <dbReference type="EC" id="3.1.1.96"/>
    </reaction>
</comment>
<dbReference type="PANTHER" id="PTHR10472:SF5">
    <property type="entry name" value="D-AMINOACYL-TRNA DEACYLASE 1"/>
    <property type="match status" value="1"/>
</dbReference>
<evidence type="ECO:0000313" key="8">
    <source>
        <dbReference type="EMBL" id="KAI9638365.1"/>
    </source>
</evidence>
<evidence type="ECO:0000256" key="4">
    <source>
        <dbReference type="ARBA" id="ARBA00047676"/>
    </source>
</evidence>
<dbReference type="GeneID" id="77725811"/>
<dbReference type="GO" id="GO:0005737">
    <property type="term" value="C:cytoplasm"/>
    <property type="evidence" value="ECO:0007669"/>
    <property type="project" value="UniProtKB-SubCell"/>
</dbReference>
<evidence type="ECO:0000256" key="3">
    <source>
        <dbReference type="ARBA" id="ARBA00020007"/>
    </source>
</evidence>
<comment type="catalytic activity">
    <reaction evidence="4">
        <text>glycyl-tRNA(Ala) + H2O = tRNA(Ala) + glycine + H(+)</text>
        <dbReference type="Rhea" id="RHEA:53744"/>
        <dbReference type="Rhea" id="RHEA-COMP:9657"/>
        <dbReference type="Rhea" id="RHEA-COMP:13640"/>
        <dbReference type="ChEBI" id="CHEBI:15377"/>
        <dbReference type="ChEBI" id="CHEBI:15378"/>
        <dbReference type="ChEBI" id="CHEBI:57305"/>
        <dbReference type="ChEBI" id="CHEBI:78442"/>
        <dbReference type="ChEBI" id="CHEBI:78522"/>
        <dbReference type="EC" id="3.1.1.96"/>
    </reaction>
</comment>
<gene>
    <name evidence="8" type="ORF">MKK02DRAFT_22681</name>
</gene>
<name>A0AA38HD32_9TREE</name>
<protein>
    <recommendedName>
        <fullName evidence="3 6">D-aminoacyl-tRNA deacylase</fullName>
        <ecNumber evidence="2 6">3.1.1.96</ecNumber>
    </recommendedName>
</protein>
<evidence type="ECO:0000256" key="2">
    <source>
        <dbReference type="ARBA" id="ARBA00013056"/>
    </source>
</evidence>
<keyword evidence="6" id="KW-0820">tRNA-binding</keyword>
<dbReference type="RefSeq" id="XP_052948142.1">
    <property type="nucleotide sequence ID" value="XM_053086610.1"/>
</dbReference>
<dbReference type="FunFam" id="3.50.80.10:FF:000001">
    <property type="entry name" value="D-aminoacyl-tRNA deacylase"/>
    <property type="match status" value="1"/>
</dbReference>
<dbReference type="GO" id="GO:0051500">
    <property type="term" value="F:D-tyrosyl-tRNA(Tyr) deacylase activity"/>
    <property type="evidence" value="ECO:0007669"/>
    <property type="project" value="TreeGrafter"/>
</dbReference>
<dbReference type="HAMAP" id="MF_00518">
    <property type="entry name" value="Deacylase_Dtd"/>
    <property type="match status" value="1"/>
</dbReference>
<dbReference type="Pfam" id="PF02580">
    <property type="entry name" value="Tyr_Deacylase"/>
    <property type="match status" value="1"/>
</dbReference>
<dbReference type="InterPro" id="IPR023509">
    <property type="entry name" value="DTD-like_sf"/>
</dbReference>
<evidence type="ECO:0000256" key="1">
    <source>
        <dbReference type="ARBA" id="ARBA00009673"/>
    </source>
</evidence>
<evidence type="ECO:0000256" key="5">
    <source>
        <dbReference type="ARBA" id="ARBA00048018"/>
    </source>
</evidence>
<dbReference type="SUPFAM" id="SSF69500">
    <property type="entry name" value="DTD-like"/>
    <property type="match status" value="1"/>
</dbReference>
<accession>A0AA38HD32</accession>
<keyword evidence="9" id="KW-1185">Reference proteome</keyword>
<evidence type="ECO:0000256" key="7">
    <source>
        <dbReference type="SAM" id="MobiDB-lite"/>
    </source>
</evidence>
<keyword evidence="6" id="KW-0963">Cytoplasm</keyword>
<dbReference type="Gene3D" id="3.50.80.10">
    <property type="entry name" value="D-tyrosyl-tRNA(Tyr) deacylase"/>
    <property type="match status" value="1"/>
</dbReference>
<dbReference type="Proteomes" id="UP001164286">
    <property type="component" value="Unassembled WGS sequence"/>
</dbReference>
<dbReference type="AlphaFoldDB" id="A0AA38HD32"/>
<feature type="compositionally biased region" description="Polar residues" evidence="7">
    <location>
        <begin position="162"/>
        <end position="174"/>
    </location>
</feature>
<dbReference type="EC" id="3.1.1.96" evidence="2 6"/>
<evidence type="ECO:0000313" key="9">
    <source>
        <dbReference type="Proteomes" id="UP001164286"/>
    </source>
</evidence>